<reference evidence="1 2" key="1">
    <citation type="submission" date="2024-01" db="EMBL/GenBank/DDBJ databases">
        <title>The genomes of 5 underutilized Papilionoideae crops provide insights into root nodulation and disease resistanc.</title>
        <authorList>
            <person name="Jiang F."/>
        </authorList>
    </citation>
    <scope>NUCLEOTIDE SEQUENCE [LARGE SCALE GENOMIC DNA]</scope>
    <source>
        <strain evidence="1">LVBAO_FW01</strain>
        <tissue evidence="1">Leaves</tissue>
    </source>
</reference>
<comment type="caution">
    <text evidence="1">The sequence shown here is derived from an EMBL/GenBank/DDBJ whole genome shotgun (WGS) entry which is preliminary data.</text>
</comment>
<protein>
    <submittedName>
        <fullName evidence="1">Uncharacterized protein</fullName>
    </submittedName>
</protein>
<gene>
    <name evidence="1" type="ORF">VNO77_37752</name>
</gene>
<name>A0AAN9K971_CANGL</name>
<keyword evidence="2" id="KW-1185">Reference proteome</keyword>
<dbReference type="EMBL" id="JAYMYQ010000009">
    <property type="protein sequence ID" value="KAK7313212.1"/>
    <property type="molecule type" value="Genomic_DNA"/>
</dbReference>
<evidence type="ECO:0000313" key="1">
    <source>
        <dbReference type="EMBL" id="KAK7313212.1"/>
    </source>
</evidence>
<accession>A0AAN9K971</accession>
<evidence type="ECO:0000313" key="2">
    <source>
        <dbReference type="Proteomes" id="UP001367508"/>
    </source>
</evidence>
<proteinExistence type="predicted"/>
<dbReference type="AlphaFoldDB" id="A0AAN9K971"/>
<organism evidence="1 2">
    <name type="scientific">Canavalia gladiata</name>
    <name type="common">Sword bean</name>
    <name type="synonym">Dolichos gladiatus</name>
    <dbReference type="NCBI Taxonomy" id="3824"/>
    <lineage>
        <taxon>Eukaryota</taxon>
        <taxon>Viridiplantae</taxon>
        <taxon>Streptophyta</taxon>
        <taxon>Embryophyta</taxon>
        <taxon>Tracheophyta</taxon>
        <taxon>Spermatophyta</taxon>
        <taxon>Magnoliopsida</taxon>
        <taxon>eudicotyledons</taxon>
        <taxon>Gunneridae</taxon>
        <taxon>Pentapetalae</taxon>
        <taxon>rosids</taxon>
        <taxon>fabids</taxon>
        <taxon>Fabales</taxon>
        <taxon>Fabaceae</taxon>
        <taxon>Papilionoideae</taxon>
        <taxon>50 kb inversion clade</taxon>
        <taxon>NPAAA clade</taxon>
        <taxon>indigoferoid/millettioid clade</taxon>
        <taxon>Phaseoleae</taxon>
        <taxon>Canavalia</taxon>
    </lineage>
</organism>
<dbReference type="Proteomes" id="UP001367508">
    <property type="component" value="Unassembled WGS sequence"/>
</dbReference>
<sequence length="107" mass="12383">MGSFMGFLSSRTTCRERITRFMLAIQQREGPITLEISNERLGSHAGRHLRAFYYAWKNRTPLLLLWLIEYSGLAPNNPGIPSRSQILVYHHVTTSHRVITDHEYVQA</sequence>